<feature type="transmembrane region" description="Helical" evidence="2">
    <location>
        <begin position="118"/>
        <end position="144"/>
    </location>
</feature>
<gene>
    <name evidence="3" type="ORF">Pan97_11350</name>
</gene>
<accession>A0A518C4H7</accession>
<feature type="region of interest" description="Disordered" evidence="1">
    <location>
        <begin position="40"/>
        <end position="73"/>
    </location>
</feature>
<evidence type="ECO:0000313" key="4">
    <source>
        <dbReference type="Proteomes" id="UP000318626"/>
    </source>
</evidence>
<sequence length="335" mass="37260">MGQAILILNSVREIARPFATLIHSAVLSCYIPALTNPLGKKTPVSEDPSSLEAGNPYQSPHNDADASEESKQPSTAKVEWLAKPLPLKWFWECLALGVLISVGPQYEEVLALFRGSLIALTTIVPVTLFGVMTGLGLALLVNCASREKFSQLQPGHWRLIVIMLTSVRFLLQVFVFDISPYDGQPISDTEYHKIEHLMYTPDAIYLLLATSLYVLVLRTTSETSIWKWYAGISAFVFFVTGTIRGLLATPFLDSYDSNGTVLSIDSSVFLIPGIVITYGPYAIGLLMVLGVIYDYAKNVERDFYHYLGIVLVAIQPGVQWWMDYLAYHIRFGPLN</sequence>
<keyword evidence="2" id="KW-0472">Membrane</keyword>
<feature type="transmembrane region" description="Helical" evidence="2">
    <location>
        <begin position="156"/>
        <end position="176"/>
    </location>
</feature>
<feature type="compositionally biased region" description="Basic and acidic residues" evidence="1">
    <location>
        <begin position="62"/>
        <end position="71"/>
    </location>
</feature>
<feature type="transmembrane region" description="Helical" evidence="2">
    <location>
        <begin position="228"/>
        <end position="247"/>
    </location>
</feature>
<proteinExistence type="predicted"/>
<feature type="transmembrane region" description="Helical" evidence="2">
    <location>
        <begin position="303"/>
        <end position="322"/>
    </location>
</feature>
<organism evidence="3 4">
    <name type="scientific">Bremerella volcania</name>
    <dbReference type="NCBI Taxonomy" id="2527984"/>
    <lineage>
        <taxon>Bacteria</taxon>
        <taxon>Pseudomonadati</taxon>
        <taxon>Planctomycetota</taxon>
        <taxon>Planctomycetia</taxon>
        <taxon>Pirellulales</taxon>
        <taxon>Pirellulaceae</taxon>
        <taxon>Bremerella</taxon>
    </lineage>
</organism>
<evidence type="ECO:0000256" key="1">
    <source>
        <dbReference type="SAM" id="MobiDB-lite"/>
    </source>
</evidence>
<protein>
    <submittedName>
        <fullName evidence="3">Uncharacterized protein</fullName>
    </submittedName>
</protein>
<reference evidence="4" key="1">
    <citation type="submission" date="2019-02" db="EMBL/GenBank/DDBJ databases">
        <title>Deep-cultivation of Planctomycetes and their phenomic and genomic characterization uncovers novel biology.</title>
        <authorList>
            <person name="Wiegand S."/>
            <person name="Jogler M."/>
            <person name="Boedeker C."/>
            <person name="Pinto D."/>
            <person name="Vollmers J."/>
            <person name="Rivas-Marin E."/>
            <person name="Kohn T."/>
            <person name="Peeters S.H."/>
            <person name="Heuer A."/>
            <person name="Rast P."/>
            <person name="Oberbeckmann S."/>
            <person name="Bunk B."/>
            <person name="Jeske O."/>
            <person name="Meyerdierks A."/>
            <person name="Storesund J.E."/>
            <person name="Kallscheuer N."/>
            <person name="Luecker S."/>
            <person name="Lage O.M."/>
            <person name="Pohl T."/>
            <person name="Merkel B.J."/>
            <person name="Hornburger P."/>
            <person name="Mueller R.-W."/>
            <person name="Bruemmer F."/>
            <person name="Labrenz M."/>
            <person name="Spormann A.M."/>
            <person name="Op den Camp H."/>
            <person name="Overmann J."/>
            <person name="Amann R."/>
            <person name="Jetten M.S.M."/>
            <person name="Mascher T."/>
            <person name="Medema M.H."/>
            <person name="Devos D.P."/>
            <person name="Kaster A.-K."/>
            <person name="Ovreas L."/>
            <person name="Rohde M."/>
            <person name="Galperin M.Y."/>
            <person name="Jogler C."/>
        </authorList>
    </citation>
    <scope>NUCLEOTIDE SEQUENCE [LARGE SCALE GENOMIC DNA]</scope>
    <source>
        <strain evidence="4">Pan97</strain>
    </source>
</reference>
<dbReference type="Proteomes" id="UP000318626">
    <property type="component" value="Chromosome"/>
</dbReference>
<keyword evidence="2" id="KW-0812">Transmembrane</keyword>
<feature type="transmembrane region" description="Helical" evidence="2">
    <location>
        <begin position="196"/>
        <end position="216"/>
    </location>
</feature>
<evidence type="ECO:0000313" key="3">
    <source>
        <dbReference type="EMBL" id="QDU74130.1"/>
    </source>
</evidence>
<dbReference type="KEGG" id="bvo:Pan97_11350"/>
<feature type="transmembrane region" description="Helical" evidence="2">
    <location>
        <begin position="267"/>
        <end position="291"/>
    </location>
</feature>
<evidence type="ECO:0000256" key="2">
    <source>
        <dbReference type="SAM" id="Phobius"/>
    </source>
</evidence>
<keyword evidence="2" id="KW-1133">Transmembrane helix</keyword>
<dbReference type="AlphaFoldDB" id="A0A518C4H7"/>
<keyword evidence="4" id="KW-1185">Reference proteome</keyword>
<dbReference type="EMBL" id="CP036289">
    <property type="protein sequence ID" value="QDU74130.1"/>
    <property type="molecule type" value="Genomic_DNA"/>
</dbReference>
<name>A0A518C4H7_9BACT</name>